<keyword evidence="1" id="KW-0732">Signal</keyword>
<dbReference type="InterPro" id="IPR016047">
    <property type="entry name" value="M23ase_b-sheet_dom"/>
</dbReference>
<dbReference type="Gene3D" id="3.10.450.590">
    <property type="match status" value="1"/>
</dbReference>
<evidence type="ECO:0000313" key="3">
    <source>
        <dbReference type="EMBL" id="QPC80684.1"/>
    </source>
</evidence>
<dbReference type="CDD" id="cd12797">
    <property type="entry name" value="M23_peptidase"/>
    <property type="match status" value="1"/>
</dbReference>
<evidence type="ECO:0000256" key="1">
    <source>
        <dbReference type="SAM" id="SignalP"/>
    </source>
</evidence>
<evidence type="ECO:0000259" key="2">
    <source>
        <dbReference type="Pfam" id="PF01551"/>
    </source>
</evidence>
<dbReference type="Gene3D" id="2.70.70.10">
    <property type="entry name" value="Glucose Permease (Domain IIA)"/>
    <property type="match status" value="1"/>
</dbReference>
<dbReference type="EMBL" id="CP062983">
    <property type="protein sequence ID" value="QPC80684.1"/>
    <property type="molecule type" value="Genomic_DNA"/>
</dbReference>
<keyword evidence="4" id="KW-1185">Reference proteome</keyword>
<organism evidence="3 4">
    <name type="scientific">Phototrophicus methaneseepsis</name>
    <dbReference type="NCBI Taxonomy" id="2710758"/>
    <lineage>
        <taxon>Bacteria</taxon>
        <taxon>Bacillati</taxon>
        <taxon>Chloroflexota</taxon>
        <taxon>Candidatus Thermofontia</taxon>
        <taxon>Phototrophicales</taxon>
        <taxon>Phototrophicaceae</taxon>
        <taxon>Phototrophicus</taxon>
    </lineage>
</organism>
<protein>
    <submittedName>
        <fullName evidence="3">Peptidoglycan DD-metalloendopeptidase family protein</fullName>
    </submittedName>
</protein>
<feature type="domain" description="M23ase beta-sheet core" evidence="2">
    <location>
        <begin position="220"/>
        <end position="312"/>
    </location>
</feature>
<proteinExistence type="predicted"/>
<sequence length="364" mass="39648">MKHKLFAIYGLYLLLTLLPISSIRAQDTTTDAMASDYDAVAEAYHTLEENIASQGTAAIELFINQDFEALFEQFNDGMAEAVPLEELEQAYTQFSSVAALGEQTSARVLPLGNGISYLATYTWGENEMAATVTFDANNQISGLNFTANNTLPDDPALDYESDVMYQLPFEGLWYTAWGGSDRLHNYHVDAPPQRHAYDFVIWQDGSTFSGDGTSNEDYYAYGQPALAPADGTVVTIVDGLPENQPKVETDQQNPAGNHVVIQTADAEYIYIAHLQPDSISVAEGDTVEAGQEIGLVGNSGNTSEPHLHIHLQDMPEMFVTDEDGLITAFSDAIGLPLVFSNYLEDGELQESGEPDGGSFVQNAE</sequence>
<gene>
    <name evidence="3" type="ORF">G4Y79_13275</name>
</gene>
<dbReference type="KEGG" id="pmet:G4Y79_13275"/>
<name>A0A7S8ICU7_9CHLR</name>
<dbReference type="AlphaFoldDB" id="A0A7S8ICU7"/>
<dbReference type="SUPFAM" id="SSF51261">
    <property type="entry name" value="Duplicated hybrid motif"/>
    <property type="match status" value="1"/>
</dbReference>
<dbReference type="Proteomes" id="UP000594468">
    <property type="component" value="Chromosome"/>
</dbReference>
<reference evidence="3 4" key="1">
    <citation type="submission" date="2020-02" db="EMBL/GenBank/DDBJ databases">
        <authorList>
            <person name="Zheng R.K."/>
            <person name="Sun C.M."/>
        </authorList>
    </citation>
    <scope>NUCLEOTIDE SEQUENCE [LARGE SCALE GENOMIC DNA]</scope>
    <source>
        <strain evidence="4">rifampicinis</strain>
    </source>
</reference>
<evidence type="ECO:0000313" key="4">
    <source>
        <dbReference type="Proteomes" id="UP000594468"/>
    </source>
</evidence>
<accession>A0A7S8ICU7</accession>
<feature type="signal peptide" evidence="1">
    <location>
        <begin position="1"/>
        <end position="25"/>
    </location>
</feature>
<dbReference type="Pfam" id="PF01551">
    <property type="entry name" value="Peptidase_M23"/>
    <property type="match status" value="1"/>
</dbReference>
<dbReference type="GO" id="GO:0004222">
    <property type="term" value="F:metalloendopeptidase activity"/>
    <property type="evidence" value="ECO:0007669"/>
    <property type="project" value="TreeGrafter"/>
</dbReference>
<dbReference type="PANTHER" id="PTHR21666:SF270">
    <property type="entry name" value="MUREIN HYDROLASE ACTIVATOR ENVC"/>
    <property type="match status" value="1"/>
</dbReference>
<dbReference type="InterPro" id="IPR050570">
    <property type="entry name" value="Cell_wall_metabolism_enzyme"/>
</dbReference>
<dbReference type="PANTHER" id="PTHR21666">
    <property type="entry name" value="PEPTIDASE-RELATED"/>
    <property type="match status" value="1"/>
</dbReference>
<dbReference type="RefSeq" id="WP_195168759.1">
    <property type="nucleotide sequence ID" value="NZ_CP062983.1"/>
</dbReference>
<feature type="chain" id="PRO_5032350528" evidence="1">
    <location>
        <begin position="26"/>
        <end position="364"/>
    </location>
</feature>
<dbReference type="InterPro" id="IPR011055">
    <property type="entry name" value="Dup_hybrid_motif"/>
</dbReference>